<evidence type="ECO:0000256" key="3">
    <source>
        <dbReference type="ARBA" id="ARBA00022692"/>
    </source>
</evidence>
<evidence type="ECO:0000259" key="8">
    <source>
        <dbReference type="SMART" id="SM00014"/>
    </source>
</evidence>
<feature type="transmembrane region" description="Helical" evidence="7">
    <location>
        <begin position="189"/>
        <end position="207"/>
    </location>
</feature>
<feature type="transmembrane region" description="Helical" evidence="7">
    <location>
        <begin position="113"/>
        <end position="132"/>
    </location>
</feature>
<evidence type="ECO:0000256" key="4">
    <source>
        <dbReference type="ARBA" id="ARBA00022989"/>
    </source>
</evidence>
<dbReference type="InterPro" id="IPR036938">
    <property type="entry name" value="PAP2/HPO_sf"/>
</dbReference>
<dbReference type="InterPro" id="IPR043216">
    <property type="entry name" value="PAP-like"/>
</dbReference>
<accession>A0AAW0CGE2</accession>
<keyword evidence="5 7" id="KW-0472">Membrane</keyword>
<proteinExistence type="inferred from homology"/>
<protein>
    <submittedName>
        <fullName evidence="9">Phosphatidic acid phosphatase type 2/haloperoxidase</fullName>
    </submittedName>
</protein>
<feature type="transmembrane region" description="Helical" evidence="7">
    <location>
        <begin position="219"/>
        <end position="241"/>
    </location>
</feature>
<evidence type="ECO:0000313" key="10">
    <source>
        <dbReference type="Proteomes" id="UP001362999"/>
    </source>
</evidence>
<evidence type="ECO:0000313" key="9">
    <source>
        <dbReference type="EMBL" id="KAK7038149.1"/>
    </source>
</evidence>
<dbReference type="GO" id="GO:0016020">
    <property type="term" value="C:membrane"/>
    <property type="evidence" value="ECO:0007669"/>
    <property type="project" value="UniProtKB-SubCell"/>
</dbReference>
<dbReference type="SUPFAM" id="SSF48317">
    <property type="entry name" value="Acid phosphatase/Vanadium-dependent haloperoxidase"/>
    <property type="match status" value="1"/>
</dbReference>
<keyword evidence="4 7" id="KW-1133">Transmembrane helix</keyword>
<dbReference type="EMBL" id="JAWWNJ010000017">
    <property type="protein sequence ID" value="KAK7038149.1"/>
    <property type="molecule type" value="Genomic_DNA"/>
</dbReference>
<dbReference type="PANTHER" id="PTHR10165">
    <property type="entry name" value="LIPID PHOSPHATE PHOSPHATASE"/>
    <property type="match status" value="1"/>
</dbReference>
<dbReference type="GO" id="GO:0006644">
    <property type="term" value="P:phospholipid metabolic process"/>
    <property type="evidence" value="ECO:0007669"/>
    <property type="project" value="InterPro"/>
</dbReference>
<dbReference type="Proteomes" id="UP001362999">
    <property type="component" value="Unassembled WGS sequence"/>
</dbReference>
<evidence type="ECO:0000256" key="5">
    <source>
        <dbReference type="ARBA" id="ARBA00023136"/>
    </source>
</evidence>
<comment type="similarity">
    <text evidence="2">Belongs to the PA-phosphatase related phosphoesterase family.</text>
</comment>
<feature type="transmembrane region" description="Helical" evidence="7">
    <location>
        <begin position="80"/>
        <end position="101"/>
    </location>
</feature>
<sequence length="421" mass="45133">MFNRHAKSSGSQPRVGVAPPFRFGTWIRLHGVDLITMALMGALGLGIYEAPPAPSRSFPLYFQDGQVVYPEFAYPMRKEVVPIFAAALIAFFVPFFFFCLFQARRRSLDDLCTTTMGLLKSLITAAVFQVWLKWLIGGLRPHFYAACQPSIQPGSAPSGNGFAMLMYDRTVCTGDKNEIDDSLESFPSGHSTAAWAGLGYLFLYFNAQLKVMSAHNPAYWKMILMFAPLLGATLIAGALTIDEFHNWYDVLAGAIIGSCTALVAFRQTFAAIFDFRFNHILLPRTTSLFFRRRAISGDADAGPYYDYVPRPEYTSTQLPFTREGGWGWGQEAFVGAPGDATVLGSGVGAGLGGGMGMHRGGQGAGVMHPGTHNGGAGVTHDGPGMTHNGAGVMQHGPGVTHNGPGVTNTGGTAVPPNGSMV</sequence>
<feature type="transmembrane region" description="Helical" evidence="7">
    <location>
        <begin position="247"/>
        <end position="265"/>
    </location>
</feature>
<keyword evidence="3 7" id="KW-0812">Transmembrane</keyword>
<comment type="subcellular location">
    <subcellularLocation>
        <location evidence="1">Membrane</location>
        <topology evidence="1">Multi-pass membrane protein</topology>
    </subcellularLocation>
</comment>
<keyword evidence="10" id="KW-1185">Reference proteome</keyword>
<name>A0AAW0CGE2_9AGAR</name>
<dbReference type="AlphaFoldDB" id="A0AAW0CGE2"/>
<feature type="domain" description="Phosphatidic acid phosphatase type 2/haloperoxidase" evidence="8">
    <location>
        <begin position="116"/>
        <end position="265"/>
    </location>
</feature>
<dbReference type="Gene3D" id="1.20.144.10">
    <property type="entry name" value="Phosphatidic acid phosphatase type 2/haloperoxidase"/>
    <property type="match status" value="1"/>
</dbReference>
<evidence type="ECO:0000256" key="2">
    <source>
        <dbReference type="ARBA" id="ARBA00008816"/>
    </source>
</evidence>
<dbReference type="PANTHER" id="PTHR10165:SF84">
    <property type="entry name" value="PHOSPHATIDIC ACID PHOSPHATASE BETA"/>
    <property type="match status" value="1"/>
</dbReference>
<feature type="region of interest" description="Disordered" evidence="6">
    <location>
        <begin position="402"/>
        <end position="421"/>
    </location>
</feature>
<dbReference type="InterPro" id="IPR000326">
    <property type="entry name" value="PAP2/HPO"/>
</dbReference>
<feature type="transmembrane region" description="Helical" evidence="7">
    <location>
        <begin position="31"/>
        <end position="48"/>
    </location>
</feature>
<evidence type="ECO:0000256" key="7">
    <source>
        <dbReference type="SAM" id="Phobius"/>
    </source>
</evidence>
<dbReference type="GO" id="GO:0008195">
    <property type="term" value="F:phosphatidate phosphatase activity"/>
    <property type="evidence" value="ECO:0007669"/>
    <property type="project" value="TreeGrafter"/>
</dbReference>
<organism evidence="9 10">
    <name type="scientific">Favolaschia claudopus</name>
    <dbReference type="NCBI Taxonomy" id="2862362"/>
    <lineage>
        <taxon>Eukaryota</taxon>
        <taxon>Fungi</taxon>
        <taxon>Dikarya</taxon>
        <taxon>Basidiomycota</taxon>
        <taxon>Agaricomycotina</taxon>
        <taxon>Agaricomycetes</taxon>
        <taxon>Agaricomycetidae</taxon>
        <taxon>Agaricales</taxon>
        <taxon>Marasmiineae</taxon>
        <taxon>Mycenaceae</taxon>
        <taxon>Favolaschia</taxon>
    </lineage>
</organism>
<dbReference type="Pfam" id="PF01569">
    <property type="entry name" value="PAP2"/>
    <property type="match status" value="1"/>
</dbReference>
<gene>
    <name evidence="9" type="ORF">R3P38DRAFT_2904688</name>
</gene>
<dbReference type="SMART" id="SM00014">
    <property type="entry name" value="acidPPc"/>
    <property type="match status" value="1"/>
</dbReference>
<evidence type="ECO:0000256" key="1">
    <source>
        <dbReference type="ARBA" id="ARBA00004141"/>
    </source>
</evidence>
<reference evidence="9 10" key="1">
    <citation type="journal article" date="2024" name="J Genomics">
        <title>Draft genome sequencing and assembly of Favolaschia claudopus CIRM-BRFM 2984 isolated from oak limbs.</title>
        <authorList>
            <person name="Navarro D."/>
            <person name="Drula E."/>
            <person name="Chaduli D."/>
            <person name="Cazenave R."/>
            <person name="Ahrendt S."/>
            <person name="Wang J."/>
            <person name="Lipzen A."/>
            <person name="Daum C."/>
            <person name="Barry K."/>
            <person name="Grigoriev I.V."/>
            <person name="Favel A."/>
            <person name="Rosso M.N."/>
            <person name="Martin F."/>
        </authorList>
    </citation>
    <scope>NUCLEOTIDE SEQUENCE [LARGE SCALE GENOMIC DNA]</scope>
    <source>
        <strain evidence="9 10">CIRM-BRFM 2984</strain>
    </source>
</reference>
<evidence type="ECO:0000256" key="6">
    <source>
        <dbReference type="SAM" id="MobiDB-lite"/>
    </source>
</evidence>
<comment type="caution">
    <text evidence="9">The sequence shown here is derived from an EMBL/GenBank/DDBJ whole genome shotgun (WGS) entry which is preliminary data.</text>
</comment>
<dbReference type="GO" id="GO:0046839">
    <property type="term" value="P:phospholipid dephosphorylation"/>
    <property type="evidence" value="ECO:0007669"/>
    <property type="project" value="TreeGrafter"/>
</dbReference>
<dbReference type="CDD" id="cd03390">
    <property type="entry name" value="PAP2_containing_1_like"/>
    <property type="match status" value="1"/>
</dbReference>